<gene>
    <name evidence="3" type="ORF">M5K25_013382</name>
</gene>
<evidence type="ECO:0000256" key="1">
    <source>
        <dbReference type="SAM" id="Coils"/>
    </source>
</evidence>
<dbReference type="EMBL" id="JANQDX010000011">
    <property type="protein sequence ID" value="KAL0915915.1"/>
    <property type="molecule type" value="Genomic_DNA"/>
</dbReference>
<dbReference type="AlphaFoldDB" id="A0ABD0UTH0"/>
<protein>
    <submittedName>
        <fullName evidence="3">Uncharacterized protein</fullName>
    </submittedName>
</protein>
<proteinExistence type="predicted"/>
<accession>A0ABD0UTH0</accession>
<sequence length="458" mass="51993">MTIAYAADGFFPVVASAAFHCVSFPLSPSPLRLLSHFAEPDRPIISDRRQHAWVSLQSHFVGASEATSARSVGKGLGTADAVAWELFTPLHHVLLVALVSISSAESRRSQRILQLQRSVDVRDEMLKNMQMKLDDLFEQMSFVKDHSPSSGCNFPFKNEQITTAEMLKKNEAKFFHGSSRVAHFNLDEGILPICHNQSIKAKDVCMTEPSKERLIEKNYEIVTEQEERRMSDLSDFWSVASSVDTQPVQLSTLAAEQELYNLRKECEEKEDTIKELTTAAHVSNVTYSKRITELEEVIRRKNMIITKLKKDMLVLEQQIVKFARLRRPSYRASSRSTTHHLPLMTENILYDMSSTSPSSSDSDSPQKGRVTLSCIPTNEILLQPVEHRRFDITKLMGSSVQTLQQAMSPFKENYVSRKAEANASVRPWKIASSITDQKKSRRRNLQEEKMTTAAKKWV</sequence>
<dbReference type="Proteomes" id="UP001552299">
    <property type="component" value="Unassembled WGS sequence"/>
</dbReference>
<feature type="coiled-coil region" evidence="1">
    <location>
        <begin position="252"/>
        <end position="311"/>
    </location>
</feature>
<evidence type="ECO:0000256" key="2">
    <source>
        <dbReference type="SAM" id="MobiDB-lite"/>
    </source>
</evidence>
<keyword evidence="1" id="KW-0175">Coiled coil</keyword>
<evidence type="ECO:0000313" key="3">
    <source>
        <dbReference type="EMBL" id="KAL0915915.1"/>
    </source>
</evidence>
<name>A0ABD0UTH0_DENTH</name>
<organism evidence="3 4">
    <name type="scientific">Dendrobium thyrsiflorum</name>
    <name type="common">Pinecone-like raceme dendrobium</name>
    <name type="synonym">Orchid</name>
    <dbReference type="NCBI Taxonomy" id="117978"/>
    <lineage>
        <taxon>Eukaryota</taxon>
        <taxon>Viridiplantae</taxon>
        <taxon>Streptophyta</taxon>
        <taxon>Embryophyta</taxon>
        <taxon>Tracheophyta</taxon>
        <taxon>Spermatophyta</taxon>
        <taxon>Magnoliopsida</taxon>
        <taxon>Liliopsida</taxon>
        <taxon>Asparagales</taxon>
        <taxon>Orchidaceae</taxon>
        <taxon>Epidendroideae</taxon>
        <taxon>Malaxideae</taxon>
        <taxon>Dendrobiinae</taxon>
        <taxon>Dendrobium</taxon>
    </lineage>
</organism>
<feature type="region of interest" description="Disordered" evidence="2">
    <location>
        <begin position="351"/>
        <end position="370"/>
    </location>
</feature>
<reference evidence="3 4" key="1">
    <citation type="journal article" date="2024" name="Plant Biotechnol. J.">
        <title>Dendrobium thyrsiflorum genome and its molecular insights into genes involved in important horticultural traits.</title>
        <authorList>
            <person name="Chen B."/>
            <person name="Wang J.Y."/>
            <person name="Zheng P.J."/>
            <person name="Li K.L."/>
            <person name="Liang Y.M."/>
            <person name="Chen X.F."/>
            <person name="Zhang C."/>
            <person name="Zhao X."/>
            <person name="He X."/>
            <person name="Zhang G.Q."/>
            <person name="Liu Z.J."/>
            <person name="Xu Q."/>
        </authorList>
    </citation>
    <scope>NUCLEOTIDE SEQUENCE [LARGE SCALE GENOMIC DNA]</scope>
    <source>
        <strain evidence="3">GZMU011</strain>
    </source>
</reference>
<evidence type="ECO:0000313" key="4">
    <source>
        <dbReference type="Proteomes" id="UP001552299"/>
    </source>
</evidence>
<dbReference type="PANTHER" id="PTHR35507:SF1">
    <property type="entry name" value="TMF_TATA_BD DOMAIN-CONTAINING PROTEIN"/>
    <property type="match status" value="1"/>
</dbReference>
<feature type="compositionally biased region" description="Low complexity" evidence="2">
    <location>
        <begin position="353"/>
        <end position="365"/>
    </location>
</feature>
<keyword evidence="4" id="KW-1185">Reference proteome</keyword>
<feature type="region of interest" description="Disordered" evidence="2">
    <location>
        <begin position="434"/>
        <end position="458"/>
    </location>
</feature>
<dbReference type="PANTHER" id="PTHR35507">
    <property type="entry name" value="OS09G0488600 PROTEIN"/>
    <property type="match status" value="1"/>
</dbReference>
<comment type="caution">
    <text evidence="3">The sequence shown here is derived from an EMBL/GenBank/DDBJ whole genome shotgun (WGS) entry which is preliminary data.</text>
</comment>